<feature type="compositionally biased region" description="Basic and acidic residues" evidence="1">
    <location>
        <begin position="22"/>
        <end position="41"/>
    </location>
</feature>
<dbReference type="SUPFAM" id="SSF54160">
    <property type="entry name" value="Chromo domain-like"/>
    <property type="match status" value="1"/>
</dbReference>
<feature type="compositionally biased region" description="Basic and acidic residues" evidence="1">
    <location>
        <begin position="109"/>
        <end position="128"/>
    </location>
</feature>
<dbReference type="EMBL" id="CAMPGE010003788">
    <property type="protein sequence ID" value="CAI2362632.1"/>
    <property type="molecule type" value="Genomic_DNA"/>
</dbReference>
<evidence type="ECO:0000313" key="2">
    <source>
        <dbReference type="EMBL" id="CAI2362632.1"/>
    </source>
</evidence>
<gene>
    <name evidence="2" type="ORF">ECRASSUSDP1_LOCUS3957</name>
</gene>
<feature type="region of interest" description="Disordered" evidence="1">
    <location>
        <begin position="1"/>
        <end position="45"/>
    </location>
</feature>
<name>A0AAD1U8L3_EUPCR</name>
<feature type="region of interest" description="Disordered" evidence="1">
    <location>
        <begin position="109"/>
        <end position="162"/>
    </location>
</feature>
<reference evidence="2" key="1">
    <citation type="submission" date="2023-07" db="EMBL/GenBank/DDBJ databases">
        <authorList>
            <consortium name="AG Swart"/>
            <person name="Singh M."/>
            <person name="Singh A."/>
            <person name="Seah K."/>
            <person name="Emmerich C."/>
        </authorList>
    </citation>
    <scope>NUCLEOTIDE SEQUENCE</scope>
    <source>
        <strain evidence="2">DP1</strain>
    </source>
</reference>
<accession>A0AAD1U8L3</accession>
<feature type="compositionally biased region" description="Basic and acidic residues" evidence="1">
    <location>
        <begin position="404"/>
        <end position="426"/>
    </location>
</feature>
<sequence>MPRPRKEYFGESDPSDNDSENSSDREFEKRIMMDEPKREDSEPAEILDSDYCLNYPGEYFTHQIDNIISHRTKYMHSEITNHLKKEEENQNSQGSINDDIQDILEANEKEKEKYKEEEVEDEVKLEKGKIKRTKKSKKKQDSIKEAQQEPQAENTMKEPEERQEKNYANLTEDDFIFLIKFVNKSHHYCKWMTQTEIVNHSAEGEQKLKRYKSRMMKHGGLLPTQCVYDDAFDPSYLQVERILFTTNMFPVVHPRLVKKTEGTWLEDLQKVMCILLNFSKRTHNIGLHFLDINYNPENDENRKKSPDFLTLLNRLYTKKITTQVQFWCELGEIIDTFCHDHQNEGVYMFQVAHHMKELSYVLYKDWYKKACDRHQSVKEEIVKKEEMAKTPQNEDVKNDEDPDEKPLQEYPHPGEMDFSWLRDKNHSQKRTLKEHKK</sequence>
<dbReference type="InterPro" id="IPR016197">
    <property type="entry name" value="Chromo-like_dom_sf"/>
</dbReference>
<protein>
    <submittedName>
        <fullName evidence="2">Uncharacterized protein</fullName>
    </submittedName>
</protein>
<organism evidence="2 3">
    <name type="scientific">Euplotes crassus</name>
    <dbReference type="NCBI Taxonomy" id="5936"/>
    <lineage>
        <taxon>Eukaryota</taxon>
        <taxon>Sar</taxon>
        <taxon>Alveolata</taxon>
        <taxon>Ciliophora</taxon>
        <taxon>Intramacronucleata</taxon>
        <taxon>Spirotrichea</taxon>
        <taxon>Hypotrichia</taxon>
        <taxon>Euplotida</taxon>
        <taxon>Euplotidae</taxon>
        <taxon>Moneuplotes</taxon>
    </lineage>
</organism>
<feature type="compositionally biased region" description="Basic and acidic residues" evidence="1">
    <location>
        <begin position="384"/>
        <end position="396"/>
    </location>
</feature>
<evidence type="ECO:0000313" key="3">
    <source>
        <dbReference type="Proteomes" id="UP001295684"/>
    </source>
</evidence>
<feature type="compositionally biased region" description="Basic residues" evidence="1">
    <location>
        <begin position="129"/>
        <end position="138"/>
    </location>
</feature>
<feature type="compositionally biased region" description="Basic residues" evidence="1">
    <location>
        <begin position="427"/>
        <end position="437"/>
    </location>
</feature>
<dbReference type="Proteomes" id="UP001295684">
    <property type="component" value="Unassembled WGS sequence"/>
</dbReference>
<proteinExistence type="predicted"/>
<evidence type="ECO:0000256" key="1">
    <source>
        <dbReference type="SAM" id="MobiDB-lite"/>
    </source>
</evidence>
<dbReference type="AlphaFoldDB" id="A0AAD1U8L3"/>
<comment type="caution">
    <text evidence="2">The sequence shown here is derived from an EMBL/GenBank/DDBJ whole genome shotgun (WGS) entry which is preliminary data.</text>
</comment>
<keyword evidence="3" id="KW-1185">Reference proteome</keyword>
<feature type="region of interest" description="Disordered" evidence="1">
    <location>
        <begin position="384"/>
        <end position="437"/>
    </location>
</feature>